<dbReference type="Proteomes" id="UP000277580">
    <property type="component" value="Unassembled WGS sequence"/>
</dbReference>
<dbReference type="EMBL" id="ML119180">
    <property type="protein sequence ID" value="RPB07537.1"/>
    <property type="molecule type" value="Genomic_DNA"/>
</dbReference>
<accession>A0A3N4KAK4</accession>
<feature type="compositionally biased region" description="Acidic residues" evidence="1">
    <location>
        <begin position="205"/>
        <end position="240"/>
    </location>
</feature>
<evidence type="ECO:0000256" key="1">
    <source>
        <dbReference type="SAM" id="MobiDB-lite"/>
    </source>
</evidence>
<reference evidence="2 3" key="1">
    <citation type="journal article" date="2018" name="Nat. Ecol. Evol.">
        <title>Pezizomycetes genomes reveal the molecular basis of ectomycorrhizal truffle lifestyle.</title>
        <authorList>
            <person name="Murat C."/>
            <person name="Payen T."/>
            <person name="Noel B."/>
            <person name="Kuo A."/>
            <person name="Morin E."/>
            <person name="Chen J."/>
            <person name="Kohler A."/>
            <person name="Krizsan K."/>
            <person name="Balestrini R."/>
            <person name="Da Silva C."/>
            <person name="Montanini B."/>
            <person name="Hainaut M."/>
            <person name="Levati E."/>
            <person name="Barry K.W."/>
            <person name="Belfiori B."/>
            <person name="Cichocki N."/>
            <person name="Clum A."/>
            <person name="Dockter R.B."/>
            <person name="Fauchery L."/>
            <person name="Guy J."/>
            <person name="Iotti M."/>
            <person name="Le Tacon F."/>
            <person name="Lindquist E.A."/>
            <person name="Lipzen A."/>
            <person name="Malagnac F."/>
            <person name="Mello A."/>
            <person name="Molinier V."/>
            <person name="Miyauchi S."/>
            <person name="Poulain J."/>
            <person name="Riccioni C."/>
            <person name="Rubini A."/>
            <person name="Sitrit Y."/>
            <person name="Splivallo R."/>
            <person name="Traeger S."/>
            <person name="Wang M."/>
            <person name="Zifcakova L."/>
            <person name="Wipf D."/>
            <person name="Zambonelli A."/>
            <person name="Paolocci F."/>
            <person name="Nowrousian M."/>
            <person name="Ottonello S."/>
            <person name="Baldrian P."/>
            <person name="Spatafora J.W."/>
            <person name="Henrissat B."/>
            <person name="Nagy L.G."/>
            <person name="Aury J.M."/>
            <person name="Wincker P."/>
            <person name="Grigoriev I.V."/>
            <person name="Bonfante P."/>
            <person name="Martin F.M."/>
        </authorList>
    </citation>
    <scope>NUCLEOTIDE SEQUENCE [LARGE SCALE GENOMIC DNA]</scope>
    <source>
        <strain evidence="2 3">CCBAS932</strain>
    </source>
</reference>
<dbReference type="InParanoid" id="A0A3N4KAK4"/>
<protein>
    <submittedName>
        <fullName evidence="2">Uncharacterized protein</fullName>
    </submittedName>
</protein>
<organism evidence="2 3">
    <name type="scientific">Morchella conica CCBAS932</name>
    <dbReference type="NCBI Taxonomy" id="1392247"/>
    <lineage>
        <taxon>Eukaryota</taxon>
        <taxon>Fungi</taxon>
        <taxon>Dikarya</taxon>
        <taxon>Ascomycota</taxon>
        <taxon>Pezizomycotina</taxon>
        <taxon>Pezizomycetes</taxon>
        <taxon>Pezizales</taxon>
        <taxon>Morchellaceae</taxon>
        <taxon>Morchella</taxon>
    </lineage>
</organism>
<dbReference type="OrthoDB" id="5410365at2759"/>
<feature type="compositionally biased region" description="Polar residues" evidence="1">
    <location>
        <begin position="253"/>
        <end position="282"/>
    </location>
</feature>
<name>A0A3N4KAK4_9PEZI</name>
<feature type="region of interest" description="Disordered" evidence="1">
    <location>
        <begin position="205"/>
        <end position="282"/>
    </location>
</feature>
<dbReference type="AlphaFoldDB" id="A0A3N4KAK4"/>
<keyword evidence="3" id="KW-1185">Reference proteome</keyword>
<gene>
    <name evidence="2" type="ORF">P167DRAFT_609394</name>
</gene>
<evidence type="ECO:0000313" key="3">
    <source>
        <dbReference type="Proteomes" id="UP000277580"/>
    </source>
</evidence>
<proteinExistence type="predicted"/>
<evidence type="ECO:0000313" key="2">
    <source>
        <dbReference type="EMBL" id="RPB07537.1"/>
    </source>
</evidence>
<sequence>MAPKTVFPSSPLSLEAIKLGRLVLNTRYPQQDYIDPSTEVPKFTKTPLHDFEEVRSLALLSLSFENRDDYIVDFSAAKSFTYLLDNSKAWFARACGAPESRTWLEHAIEHADNVYLVVGYHTLVDARVTERSRISEVLEMDKATGINAYLPRRMNRYMPCKVKFSWYSSRKVEKGFLEPNNRWKPCLGVRGEVPTGIDDVVDVEINEGDEDEDEDQDEDMDEDEDEDEDEDDGEDEEDGNEEKSVRPVGGKSNKVTENNPNQQQAGARVQCSSRPQSQRTSWGTTISLMLQMKDPTHRERGAWVQAGRLSVKYSTAADQRHVLLVYTGSKYTTKFEDVIGGGEGPTEIISWRWGWLPIWWSYHVWVFKSGDFELQSDGGCVYMLFLSAFSRNFYERLIDLDAGQGCEFLLGIAVV</sequence>